<protein>
    <recommendedName>
        <fullName evidence="4">Tetratricopeptide repeat protein</fullName>
    </recommendedName>
</protein>
<name>A0ABZ0RSR0_9BACT</name>
<proteinExistence type="predicted"/>
<gene>
    <name evidence="2" type="ORF">SH580_09840</name>
</gene>
<dbReference type="EMBL" id="CP138858">
    <property type="protein sequence ID" value="WPJ98005.1"/>
    <property type="molecule type" value="Genomic_DNA"/>
</dbReference>
<dbReference type="RefSeq" id="WP_319834815.1">
    <property type="nucleotide sequence ID" value="NZ_CP138858.1"/>
</dbReference>
<keyword evidence="1" id="KW-0175">Coiled coil</keyword>
<evidence type="ECO:0000313" key="2">
    <source>
        <dbReference type="EMBL" id="WPJ98005.1"/>
    </source>
</evidence>
<dbReference type="Proteomes" id="UP001324993">
    <property type="component" value="Chromosome"/>
</dbReference>
<evidence type="ECO:0000313" key="3">
    <source>
        <dbReference type="Proteomes" id="UP001324993"/>
    </source>
</evidence>
<keyword evidence="3" id="KW-1185">Reference proteome</keyword>
<reference evidence="2 3" key="1">
    <citation type="submission" date="2023-11" db="EMBL/GenBank/DDBJ databases">
        <title>Coraliomargarita sp. nov., isolated from marine algae.</title>
        <authorList>
            <person name="Lee J.K."/>
            <person name="Baek J.H."/>
            <person name="Kim J.M."/>
            <person name="Choi D.G."/>
            <person name="Jeon C.O."/>
        </authorList>
    </citation>
    <scope>NUCLEOTIDE SEQUENCE [LARGE SCALE GENOMIC DNA]</scope>
    <source>
        <strain evidence="2 3">J2-16</strain>
    </source>
</reference>
<organism evidence="2 3">
    <name type="scientific">Coraliomargarita algicola</name>
    <dbReference type="NCBI Taxonomy" id="3092156"/>
    <lineage>
        <taxon>Bacteria</taxon>
        <taxon>Pseudomonadati</taxon>
        <taxon>Verrucomicrobiota</taxon>
        <taxon>Opitutia</taxon>
        <taxon>Puniceicoccales</taxon>
        <taxon>Coraliomargaritaceae</taxon>
        <taxon>Coraliomargarita</taxon>
    </lineage>
</organism>
<feature type="coiled-coil region" evidence="1">
    <location>
        <begin position="545"/>
        <end position="572"/>
    </location>
</feature>
<dbReference type="Gene3D" id="1.25.40.10">
    <property type="entry name" value="Tetratricopeptide repeat domain"/>
    <property type="match status" value="2"/>
</dbReference>
<dbReference type="InterPro" id="IPR011990">
    <property type="entry name" value="TPR-like_helical_dom_sf"/>
</dbReference>
<evidence type="ECO:0000256" key="1">
    <source>
        <dbReference type="SAM" id="Coils"/>
    </source>
</evidence>
<evidence type="ECO:0008006" key="4">
    <source>
        <dbReference type="Google" id="ProtNLM"/>
    </source>
</evidence>
<accession>A0ABZ0RSR0</accession>
<dbReference type="SUPFAM" id="SSF48452">
    <property type="entry name" value="TPR-like"/>
    <property type="match status" value="2"/>
</dbReference>
<sequence>MCFDWITRFRLSAICWLPLLVGAALWAQSPLTVDRVAEVDVEGQIELDWRIDSAERALRAGLPAVAESIYRGILTRSAELTPERLATLKVGLAKALIGQGRYQAARAQLELVPSELQVGAHPLYLAIAIYGDGGPRMEVEAFRAALKRVSKTALSTEDLPWLALLQGLRAELDGDSDQATAAYRRAADLAKMPLLRSFFEGLILRQELLRAPADEALAAELRSKINRLEGQAVAYPFVREYAVTLYSLGRVGEAVGAIERELENISAGYGAGKREHLRLLKGIILGPDSESGRAALKQLIQHGKNREAMGIALQLLARTAGQEADLLDFLKVIISRTEPHPLLGQMYYLRSQIAMKDPSMLALAERDARILLEQFPGLREITNVYRLLAYAALERKPPQYRAAADLLIQLRDQSTDSQELVELNRLIGDCYFLNRDFANAVDFYSAARSRELGARDGGLFLRLISAQLRVGAVDAALQLIDEVDFSGSVGLLDRWRAEWNVAQALQVNGELERALTRVRLLLKDSLAIAIPAALDIRLRWLEAYLSLETKEMEGLEERVSRLLARLNSLPKEGANSLGEEDVILLETEILLLQGDVLMRSGNANEGMEVLTQLRKEFADTAAAQRSYLIEAAYHGLVGDFESAQATLTSLAQIYPNSPLAPQALFEAALYCERRGAEFYPQAVVLHNDLAERYASDSLFYFARLKQGNLLRSMNDFAGAQIVYENLINGLPAHELRYVAELSRADCMLALAGNEPNALGDVVVILERLLDLPNLPLDFQAEAAHKWAFALIKRNSIEQAKEVLSLSVSRFLLEGQKAEELGAAGRYWVARSMLQLGEILEGEGGVVEARRVYRQLIAYDLPGRHIAISRADRLLDVE</sequence>